<dbReference type="RefSeq" id="WP_016210554.1">
    <property type="nucleotide sequence ID" value="NZ_CP012413.1"/>
</dbReference>
<dbReference type="GO" id="GO:0019693">
    <property type="term" value="P:ribose phosphate metabolic process"/>
    <property type="evidence" value="ECO:0007669"/>
    <property type="project" value="TreeGrafter"/>
</dbReference>
<keyword evidence="5 13" id="KW-0479">Metal-binding</keyword>
<name>A0A9Q6LUG5_PISSA</name>
<feature type="binding site" evidence="13">
    <location>
        <position position="108"/>
    </location>
    <ligand>
        <name>Mg(2+)</name>
        <dbReference type="ChEBI" id="CHEBI:18420"/>
        <label>1</label>
    </ligand>
</feature>
<comment type="cofactor">
    <cofactor evidence="1 13">
        <name>Mg(2+)</name>
        <dbReference type="ChEBI" id="CHEBI:18420"/>
    </cofactor>
</comment>
<evidence type="ECO:0000256" key="1">
    <source>
        <dbReference type="ARBA" id="ARBA00001946"/>
    </source>
</evidence>
<keyword evidence="7 13" id="KW-0460">Magnesium</keyword>
<evidence type="ECO:0000256" key="14">
    <source>
        <dbReference type="PIRSR" id="PIRSR604385-3"/>
    </source>
</evidence>
<evidence type="ECO:0000256" key="12">
    <source>
        <dbReference type="ARBA" id="ARBA00049546"/>
    </source>
</evidence>
<dbReference type="EC" id="3.6.1.13" evidence="3"/>
<proteinExistence type="inferred from homology"/>
<evidence type="ECO:0000256" key="5">
    <source>
        <dbReference type="ARBA" id="ARBA00022723"/>
    </source>
</evidence>
<dbReference type="Proteomes" id="UP000422232">
    <property type="component" value="Chromosome"/>
</dbReference>
<dbReference type="InterPro" id="IPR004385">
    <property type="entry name" value="NDP_pyrophosphatase"/>
</dbReference>
<dbReference type="GO" id="GO:0047631">
    <property type="term" value="F:ADP-ribose diphosphatase activity"/>
    <property type="evidence" value="ECO:0007669"/>
    <property type="project" value="UniProtKB-EC"/>
</dbReference>
<evidence type="ECO:0000256" key="8">
    <source>
        <dbReference type="ARBA" id="ARBA00025164"/>
    </source>
</evidence>
<feature type="binding site" evidence="13">
    <location>
        <position position="112"/>
    </location>
    <ligand>
        <name>Mg(2+)</name>
        <dbReference type="ChEBI" id="CHEBI:18420"/>
        <label>1</label>
    </ligand>
</feature>
<feature type="short sequence motif" description="Nudix box" evidence="14">
    <location>
        <begin position="93"/>
        <end position="115"/>
    </location>
</feature>
<evidence type="ECO:0000256" key="4">
    <source>
        <dbReference type="ARBA" id="ARBA00013297"/>
    </source>
</evidence>
<organism evidence="15 16">
    <name type="scientific">Piscirickettsia salmonis</name>
    <dbReference type="NCBI Taxonomy" id="1238"/>
    <lineage>
        <taxon>Bacteria</taxon>
        <taxon>Pseudomonadati</taxon>
        <taxon>Pseudomonadota</taxon>
        <taxon>Gammaproteobacteria</taxon>
        <taxon>Thiotrichales</taxon>
        <taxon>Piscirickettsiaceae</taxon>
        <taxon>Piscirickettsia</taxon>
    </lineage>
</organism>
<dbReference type="GO" id="GO:0046872">
    <property type="term" value="F:metal ion binding"/>
    <property type="evidence" value="ECO:0007669"/>
    <property type="project" value="UniProtKB-KW"/>
</dbReference>
<evidence type="ECO:0000256" key="9">
    <source>
        <dbReference type="ARBA" id="ARBA00030162"/>
    </source>
</evidence>
<dbReference type="GO" id="GO:0019144">
    <property type="term" value="F:ADP-sugar diphosphatase activity"/>
    <property type="evidence" value="ECO:0007669"/>
    <property type="project" value="TreeGrafter"/>
</dbReference>
<dbReference type="GO" id="GO:0006753">
    <property type="term" value="P:nucleoside phosphate metabolic process"/>
    <property type="evidence" value="ECO:0007669"/>
    <property type="project" value="TreeGrafter"/>
</dbReference>
<dbReference type="PROSITE" id="PS00893">
    <property type="entry name" value="NUDIX_BOX"/>
    <property type="match status" value="1"/>
</dbReference>
<dbReference type="InterPro" id="IPR020084">
    <property type="entry name" value="NUDIX_hydrolase_CS"/>
</dbReference>
<dbReference type="NCBIfam" id="TIGR00052">
    <property type="entry name" value="nudix-type nucleoside diphosphatase, YffH/AdpP family"/>
    <property type="match status" value="1"/>
</dbReference>
<feature type="binding site" evidence="13">
    <location>
        <position position="92"/>
    </location>
    <ligand>
        <name>Mg(2+)</name>
        <dbReference type="ChEBI" id="CHEBI:18420"/>
        <label>1</label>
    </ligand>
</feature>
<reference evidence="15 16" key="1">
    <citation type="submission" date="2019-04" db="EMBL/GenBank/DDBJ databases">
        <title>Complete genome sequencing of Piscirickettsia salmonis strain Psal-009.</title>
        <authorList>
            <person name="Schober I."/>
            <person name="Bunk B."/>
            <person name="Sproer C."/>
            <person name="Carril G.P."/>
            <person name="Riedel T."/>
            <person name="Flores-Herrera P.A."/>
            <person name="Nourdin-Galindo G."/>
            <person name="Marshall S.H."/>
            <person name="Overmann J."/>
        </authorList>
    </citation>
    <scope>NUCLEOTIDE SEQUENCE [LARGE SCALE GENOMIC DNA]</scope>
    <source>
        <strain evidence="15 16">Psal-009</strain>
    </source>
</reference>
<dbReference type="PROSITE" id="PS51462">
    <property type="entry name" value="NUDIX"/>
    <property type="match status" value="1"/>
</dbReference>
<dbReference type="Gene3D" id="3.90.79.10">
    <property type="entry name" value="Nucleoside Triphosphate Pyrophosphohydrolase"/>
    <property type="match status" value="1"/>
</dbReference>
<keyword evidence="16" id="KW-1185">Reference proteome</keyword>
<gene>
    <name evidence="15" type="primary">nudF</name>
    <name evidence="15" type="ORF">Psal009_01215</name>
</gene>
<evidence type="ECO:0000256" key="6">
    <source>
        <dbReference type="ARBA" id="ARBA00022801"/>
    </source>
</evidence>
<keyword evidence="6 15" id="KW-0378">Hydrolase</keyword>
<evidence type="ECO:0000313" key="16">
    <source>
        <dbReference type="Proteomes" id="UP000422232"/>
    </source>
</evidence>
<dbReference type="PANTHER" id="PTHR11839:SF5">
    <property type="entry name" value="ADP-RIBOSE PYROPHOSPHATASE"/>
    <property type="match status" value="1"/>
</dbReference>
<comment type="similarity">
    <text evidence="2">Belongs to the Nudix hydrolase family. NudF subfamily.</text>
</comment>
<evidence type="ECO:0000313" key="15">
    <source>
        <dbReference type="EMBL" id="QGO05327.1"/>
    </source>
</evidence>
<sequence length="205" mass="23291">MTKDMSFYNKHVQIITEKTCYSGFLPIKKYQLNHAIFNGTTLKSVEREVMVRRNAVAAIVYDPHEKLVVLLEQFRAGAINDAQTPWLLEIIAGLIEAGENNEDVARREIHEEAGLTNIKNLHLVQSFYTSPGSSSEHVYLFAATAKLKGQAKEAIYGLDSEQEDIKRHIISFNDCFKLLQQGAIRNSIAIIAVQWLQQQVYLNRL</sequence>
<evidence type="ECO:0000256" key="10">
    <source>
        <dbReference type="ARBA" id="ARBA00030308"/>
    </source>
</evidence>
<dbReference type="GeneID" id="66741651"/>
<dbReference type="Pfam" id="PF00293">
    <property type="entry name" value="NUDIX"/>
    <property type="match status" value="1"/>
</dbReference>
<comment type="function">
    <text evidence="8">Acts on ADP-mannose and ADP-glucose as well as ADP-ribose. Prevents glycogen biosynthesis. The reaction catalyzed by this enzyme is a limiting step of the gluconeogenic process.</text>
</comment>
<dbReference type="SUPFAM" id="SSF55811">
    <property type="entry name" value="Nudix"/>
    <property type="match status" value="1"/>
</dbReference>
<evidence type="ECO:0000256" key="11">
    <source>
        <dbReference type="ARBA" id="ARBA00033056"/>
    </source>
</evidence>
<dbReference type="AlphaFoldDB" id="A0A9Q6LUG5"/>
<dbReference type="InterPro" id="IPR015797">
    <property type="entry name" value="NUDIX_hydrolase-like_dom_sf"/>
</dbReference>
<evidence type="ECO:0000256" key="13">
    <source>
        <dbReference type="PIRSR" id="PIRSR604385-2"/>
    </source>
</evidence>
<evidence type="ECO:0000256" key="2">
    <source>
        <dbReference type="ARBA" id="ARBA00007482"/>
    </source>
</evidence>
<evidence type="ECO:0000256" key="7">
    <source>
        <dbReference type="ARBA" id="ARBA00022842"/>
    </source>
</evidence>
<dbReference type="InterPro" id="IPR000086">
    <property type="entry name" value="NUDIX_hydrolase_dom"/>
</dbReference>
<dbReference type="EMBL" id="CP038908">
    <property type="protein sequence ID" value="QGO05327.1"/>
    <property type="molecule type" value="Genomic_DNA"/>
</dbReference>
<evidence type="ECO:0000256" key="3">
    <source>
        <dbReference type="ARBA" id="ARBA00012453"/>
    </source>
</evidence>
<feature type="binding site" evidence="13">
    <location>
        <position position="163"/>
    </location>
    <ligand>
        <name>Mg(2+)</name>
        <dbReference type="ChEBI" id="CHEBI:18420"/>
        <label>1</label>
    </ligand>
</feature>
<comment type="catalytic activity">
    <reaction evidence="12">
        <text>ADP-D-ribose + H2O = D-ribose 5-phosphate + AMP + 2 H(+)</text>
        <dbReference type="Rhea" id="RHEA:10412"/>
        <dbReference type="ChEBI" id="CHEBI:15377"/>
        <dbReference type="ChEBI" id="CHEBI:15378"/>
        <dbReference type="ChEBI" id="CHEBI:57967"/>
        <dbReference type="ChEBI" id="CHEBI:78346"/>
        <dbReference type="ChEBI" id="CHEBI:456215"/>
        <dbReference type="EC" id="3.6.1.13"/>
    </reaction>
</comment>
<accession>A0A9Q6LUG5</accession>
<dbReference type="GO" id="GO:0005829">
    <property type="term" value="C:cytosol"/>
    <property type="evidence" value="ECO:0007669"/>
    <property type="project" value="TreeGrafter"/>
</dbReference>
<dbReference type="CDD" id="cd24155">
    <property type="entry name" value="NUDIX_ADPRase"/>
    <property type="match status" value="1"/>
</dbReference>
<dbReference type="PANTHER" id="PTHR11839">
    <property type="entry name" value="UDP/ADP-SUGAR PYROPHOSPHATASE"/>
    <property type="match status" value="1"/>
</dbReference>
<protein>
    <recommendedName>
        <fullName evidence="4">ADP-ribose pyrophosphatase</fullName>
        <ecNumber evidence="3">3.6.1.13</ecNumber>
    </recommendedName>
    <alternativeName>
        <fullName evidence="9">ADP-ribose diphosphatase</fullName>
    </alternativeName>
    <alternativeName>
        <fullName evidence="11">ADP-ribose phosphohydrolase</fullName>
    </alternativeName>
    <alternativeName>
        <fullName evidence="10">Adenosine diphosphoribose pyrophosphatase</fullName>
    </alternativeName>
</protein>